<organism evidence="1 2">
    <name type="scientific">Rhodococcus cercidiphylli</name>
    <dbReference type="NCBI Taxonomy" id="489916"/>
    <lineage>
        <taxon>Bacteria</taxon>
        <taxon>Bacillati</taxon>
        <taxon>Actinomycetota</taxon>
        <taxon>Actinomycetes</taxon>
        <taxon>Mycobacteriales</taxon>
        <taxon>Nocardiaceae</taxon>
        <taxon>Rhodococcus</taxon>
    </lineage>
</organism>
<evidence type="ECO:0000313" key="1">
    <source>
        <dbReference type="EMBL" id="MDV6229415.1"/>
    </source>
</evidence>
<keyword evidence="2" id="KW-1185">Reference proteome</keyword>
<proteinExistence type="predicted"/>
<accession>A0ABU4AT59</accession>
<name>A0ABU4AT59_9NOCA</name>
<dbReference type="RefSeq" id="WP_179272008.1">
    <property type="nucleotide sequence ID" value="NZ_JAWLKE010000001.1"/>
</dbReference>
<reference evidence="1 2" key="1">
    <citation type="submission" date="2023-10" db="EMBL/GenBank/DDBJ databases">
        <title>Development of a sustainable strategy for remediation of hydrocarbon-contaminated territories based on the waste exchange concept.</title>
        <authorList>
            <person name="Krivoruchko A."/>
        </authorList>
    </citation>
    <scope>NUCLEOTIDE SEQUENCE [LARGE SCALE GENOMIC DNA]</scope>
    <source>
        <strain evidence="1 2">IEGM 1322</strain>
    </source>
</reference>
<sequence>MHTEHTTHTWTTHSTHDTSEGLVGYQGCTCGAQRIVTVPTHTFAPVAEVAYRA</sequence>
<evidence type="ECO:0000313" key="2">
    <source>
        <dbReference type="Proteomes" id="UP001185899"/>
    </source>
</evidence>
<dbReference type="EMBL" id="JAWLKE010000001">
    <property type="protein sequence ID" value="MDV6229415.1"/>
    <property type="molecule type" value="Genomic_DNA"/>
</dbReference>
<dbReference type="Proteomes" id="UP001185899">
    <property type="component" value="Unassembled WGS sequence"/>
</dbReference>
<gene>
    <name evidence="1" type="ORF">R3P95_02560</name>
</gene>
<protein>
    <submittedName>
        <fullName evidence="1">Uncharacterized protein</fullName>
    </submittedName>
</protein>
<comment type="caution">
    <text evidence="1">The sequence shown here is derived from an EMBL/GenBank/DDBJ whole genome shotgun (WGS) entry which is preliminary data.</text>
</comment>